<dbReference type="Gene3D" id="3.40.30.10">
    <property type="entry name" value="Glutaredoxin"/>
    <property type="match status" value="1"/>
</dbReference>
<dbReference type="SUPFAM" id="SSF52833">
    <property type="entry name" value="Thioredoxin-like"/>
    <property type="match status" value="1"/>
</dbReference>
<reference evidence="2 3" key="1">
    <citation type="submission" date="2016-08" db="EMBL/GenBank/DDBJ databases">
        <title>Hymenobacter coccineus sp. nov., Hymenobacter lapidarius sp. nov. and Hymenobacter glacialis sp. nov., isolated from Antarctic soil.</title>
        <authorList>
            <person name="Sedlacek I."/>
            <person name="Kralova S."/>
            <person name="Kyrova K."/>
            <person name="Maslanova I."/>
            <person name="Stankova E."/>
            <person name="Vrbovska V."/>
            <person name="Nemec M."/>
            <person name="Bartak M."/>
            <person name="Svec P."/>
            <person name="Busse H.-J."/>
            <person name="Pantucek R."/>
        </authorList>
    </citation>
    <scope>NUCLEOTIDE SEQUENCE [LARGE SCALE GENOMIC DNA]</scope>
    <source>
        <strain evidence="2 3">CCM 8649</strain>
    </source>
</reference>
<feature type="domain" description="DSBA-like thioredoxin" evidence="1">
    <location>
        <begin position="3"/>
        <end position="204"/>
    </location>
</feature>
<organism evidence="2 3">
    <name type="scientific">Hymenobacter coccineus</name>
    <dbReference type="NCBI Taxonomy" id="1908235"/>
    <lineage>
        <taxon>Bacteria</taxon>
        <taxon>Pseudomonadati</taxon>
        <taxon>Bacteroidota</taxon>
        <taxon>Cytophagia</taxon>
        <taxon>Cytophagales</taxon>
        <taxon>Hymenobacteraceae</taxon>
        <taxon>Hymenobacter</taxon>
    </lineage>
</organism>
<dbReference type="Pfam" id="PF01323">
    <property type="entry name" value="DSBA"/>
    <property type="match status" value="1"/>
</dbReference>
<name>A0A1G1TIU1_9BACT</name>
<dbReference type="InterPro" id="IPR001853">
    <property type="entry name" value="DSBA-like_thioredoxin_dom"/>
</dbReference>
<dbReference type="EMBL" id="MDZA01000111">
    <property type="protein sequence ID" value="OGX90787.1"/>
    <property type="molecule type" value="Genomic_DNA"/>
</dbReference>
<keyword evidence="3" id="KW-1185">Reference proteome</keyword>
<gene>
    <name evidence="2" type="ORF">BEN49_00370</name>
</gene>
<sequence length="236" mass="25919">MKVEIWSDVVCPFCYIGKRRFEECLRQFGHPEAVEVTWRSFQLTPDFQPVPGQNIHDSLAAKKGVSPAEGRRMNDHMAGIAREVGLAYDFEHAVPANTFLAHQLVHLGAHHGRQDATKERLMAAYYTQGRDLNDVETLVQLGTEVGLDATEIRQALAAGTYAEAVRYDEYQAQQIGVQGVPFFVFEDKYAVSGAQPAELFAEVLGKVWDEAQAAKPQLVAVAGQIDGPACGPDGCD</sequence>
<proteinExistence type="predicted"/>
<dbReference type="CDD" id="cd03024">
    <property type="entry name" value="DsbA_FrnE"/>
    <property type="match status" value="1"/>
</dbReference>
<dbReference type="InterPro" id="IPR036249">
    <property type="entry name" value="Thioredoxin-like_sf"/>
</dbReference>
<protein>
    <submittedName>
        <fullName evidence="2">Disulfide bond formation protein DsbA</fullName>
    </submittedName>
</protein>
<dbReference type="GO" id="GO:0016491">
    <property type="term" value="F:oxidoreductase activity"/>
    <property type="evidence" value="ECO:0007669"/>
    <property type="project" value="InterPro"/>
</dbReference>
<comment type="caution">
    <text evidence="2">The sequence shown here is derived from an EMBL/GenBank/DDBJ whole genome shotgun (WGS) entry which is preliminary data.</text>
</comment>
<dbReference type="AlphaFoldDB" id="A0A1G1TIU1"/>
<evidence type="ECO:0000313" key="3">
    <source>
        <dbReference type="Proteomes" id="UP000177506"/>
    </source>
</evidence>
<accession>A0A1G1TIU1</accession>
<dbReference type="RefSeq" id="WP_070742591.1">
    <property type="nucleotide sequence ID" value="NZ_MDZA01000111.1"/>
</dbReference>
<dbReference type="OrthoDB" id="9799122at2"/>
<dbReference type="PANTHER" id="PTHR13887:SF41">
    <property type="entry name" value="THIOREDOXIN SUPERFAMILY PROTEIN"/>
    <property type="match status" value="1"/>
</dbReference>
<dbReference type="PANTHER" id="PTHR13887">
    <property type="entry name" value="GLUTATHIONE S-TRANSFERASE KAPPA"/>
    <property type="match status" value="1"/>
</dbReference>
<evidence type="ECO:0000259" key="1">
    <source>
        <dbReference type="Pfam" id="PF01323"/>
    </source>
</evidence>
<dbReference type="Proteomes" id="UP000177506">
    <property type="component" value="Unassembled WGS sequence"/>
</dbReference>
<evidence type="ECO:0000313" key="2">
    <source>
        <dbReference type="EMBL" id="OGX90787.1"/>
    </source>
</evidence>